<feature type="compositionally biased region" description="Basic and acidic residues" evidence="1">
    <location>
        <begin position="1"/>
        <end position="18"/>
    </location>
</feature>
<evidence type="ECO:0000256" key="2">
    <source>
        <dbReference type="SAM" id="Phobius"/>
    </source>
</evidence>
<keyword evidence="4" id="KW-1185">Reference proteome</keyword>
<accession>A0A0V0Q9E3</accession>
<dbReference type="EMBL" id="LDAU01000227">
    <property type="protein sequence ID" value="KRW98857.1"/>
    <property type="molecule type" value="Genomic_DNA"/>
</dbReference>
<proteinExistence type="predicted"/>
<keyword evidence="2" id="KW-1133">Transmembrane helix</keyword>
<protein>
    <recommendedName>
        <fullName evidence="5">Transmembrane protein</fullName>
    </recommendedName>
</protein>
<evidence type="ECO:0000256" key="1">
    <source>
        <dbReference type="SAM" id="MobiDB-lite"/>
    </source>
</evidence>
<feature type="transmembrane region" description="Helical" evidence="2">
    <location>
        <begin position="402"/>
        <end position="423"/>
    </location>
</feature>
<gene>
    <name evidence="3" type="ORF">PPERSA_04790</name>
</gene>
<feature type="region of interest" description="Disordered" evidence="1">
    <location>
        <begin position="1"/>
        <end position="20"/>
    </location>
</feature>
<dbReference type="AlphaFoldDB" id="A0A0V0Q9E3"/>
<evidence type="ECO:0000313" key="4">
    <source>
        <dbReference type="Proteomes" id="UP000054937"/>
    </source>
</evidence>
<sequence length="720" mass="84879">MTQEIKKNLEQPDHKMEESDQNGYKFQFPKLALPDNLNVPINNQAKKFQKPNSNSNQQSKSLLNNILQKSYIKKILKYSNVIILIGQTVFHYFDVITDFFLIFSAYEIRQNTQLEKYKETWNNVFIVLISVLVIERYKTFTYLCELAAKQNEFDDNGQQQNDDLVEQSNRKQEDNSKKKVKFYLSFCDRIKALFLTISYLDFIYIVMFKTSLSNKFDLVKKGILKMYFENVVYQLIGLNVIIYQINIGETVKTSVLLSVLSSMCSTSYVVYQTYIIRTRYSKVFEEKKNQPFNEFSTRTKKERYWKIFITILLSPLLAVYGLLLFMAPIKSDRLPFTPQIQENWLYNFFSSGYTLMVKQVLTTFWIWGCYKFIFLGIDYNESKYPNGEGIENIVDPESPIRLIFYIAFVAFIVNTIQSLMYLYENLIHKFLIQNEANSIKEDQLQLIRRQNKLQNKIGKYNLNDLEIYSEKQQILEQLRCSECLKKHKQCILTKQKESQNQISNSQLQIQCDAQESQNSNNFMALQKVQSLYLQKFQRSVSQTPSKLLLTIDQASQSNNTLLNTKLQKLQEQVKNDINQNTESQICTNRIYNKNNVFNYEEEEEINNNNDRTNNNQISLKEVSFDMEALSSPQAYKKNGILNSAIEKVNNSFLSRNCDKEKEHYSCEISEREQQTNRPIIQKQVIPFHNGDIYLKSPVGYGENMFDQNYIQQWKNQQEIK</sequence>
<keyword evidence="2" id="KW-0472">Membrane</keyword>
<evidence type="ECO:0008006" key="5">
    <source>
        <dbReference type="Google" id="ProtNLM"/>
    </source>
</evidence>
<evidence type="ECO:0000313" key="3">
    <source>
        <dbReference type="EMBL" id="KRW98857.1"/>
    </source>
</evidence>
<organism evidence="3 4">
    <name type="scientific">Pseudocohnilembus persalinus</name>
    <name type="common">Ciliate</name>
    <dbReference type="NCBI Taxonomy" id="266149"/>
    <lineage>
        <taxon>Eukaryota</taxon>
        <taxon>Sar</taxon>
        <taxon>Alveolata</taxon>
        <taxon>Ciliophora</taxon>
        <taxon>Intramacronucleata</taxon>
        <taxon>Oligohymenophorea</taxon>
        <taxon>Scuticociliatia</taxon>
        <taxon>Philasterida</taxon>
        <taxon>Pseudocohnilembidae</taxon>
        <taxon>Pseudocohnilembus</taxon>
    </lineage>
</organism>
<feature type="transmembrane region" description="Helical" evidence="2">
    <location>
        <begin position="251"/>
        <end position="271"/>
    </location>
</feature>
<feature type="transmembrane region" description="Helical" evidence="2">
    <location>
        <begin position="307"/>
        <end position="329"/>
    </location>
</feature>
<comment type="caution">
    <text evidence="3">The sequence shown here is derived from an EMBL/GenBank/DDBJ whole genome shotgun (WGS) entry which is preliminary data.</text>
</comment>
<feature type="transmembrane region" description="Helical" evidence="2">
    <location>
        <begin position="190"/>
        <end position="207"/>
    </location>
</feature>
<feature type="transmembrane region" description="Helical" evidence="2">
    <location>
        <begin position="227"/>
        <end position="245"/>
    </location>
</feature>
<name>A0A0V0Q9E3_PSEPJ</name>
<keyword evidence="2" id="KW-0812">Transmembrane</keyword>
<dbReference type="Proteomes" id="UP000054937">
    <property type="component" value="Unassembled WGS sequence"/>
</dbReference>
<dbReference type="InParanoid" id="A0A0V0Q9E3"/>
<reference evidence="3 4" key="1">
    <citation type="journal article" date="2015" name="Sci. Rep.">
        <title>Genome of the facultative scuticociliatosis pathogen Pseudocohnilembus persalinus provides insight into its virulence through horizontal gene transfer.</title>
        <authorList>
            <person name="Xiong J."/>
            <person name="Wang G."/>
            <person name="Cheng J."/>
            <person name="Tian M."/>
            <person name="Pan X."/>
            <person name="Warren A."/>
            <person name="Jiang C."/>
            <person name="Yuan D."/>
            <person name="Miao W."/>
        </authorList>
    </citation>
    <scope>NUCLEOTIDE SEQUENCE [LARGE SCALE GENOMIC DNA]</scope>
    <source>
        <strain evidence="3">36N120E</strain>
    </source>
</reference>
<feature type="transmembrane region" description="Helical" evidence="2">
    <location>
        <begin position="75"/>
        <end position="93"/>
    </location>
</feature>